<evidence type="ECO:0000313" key="2">
    <source>
        <dbReference type="EMBL" id="AKU99028.1"/>
    </source>
</evidence>
<dbReference type="InterPro" id="IPR050513">
    <property type="entry name" value="RavA_ATPases"/>
</dbReference>
<dbReference type="Proteomes" id="UP000064967">
    <property type="component" value="Chromosome"/>
</dbReference>
<dbReference type="PATRIC" id="fig|1391654.3.peg.5771"/>
<dbReference type="SMART" id="SM00382">
    <property type="entry name" value="AAA"/>
    <property type="match status" value="1"/>
</dbReference>
<dbReference type="KEGG" id="llu:AKJ09_05692"/>
<dbReference type="Pfam" id="PF20030">
    <property type="entry name" value="bpMoxR"/>
    <property type="match status" value="1"/>
</dbReference>
<dbReference type="PANTHER" id="PTHR32204:SF0">
    <property type="entry name" value="ATPASE RAVA"/>
    <property type="match status" value="1"/>
</dbReference>
<sequence>MSNLSAAVTRVKRSIAEACRGLVDRQSIVELVVLCAVAKEHLLVVGPPGTAKSEAVRRIARRLDGVYFEYLLGRFTEPSELFGPVDLRKLKEGIVETSTAGMLPEAEVAFLDEVFLGSTAILNTLLGILNERMFRRGHTTLSCPMRVCVGAANRLPDDEQLSAFADRFLARVFVAPVEDAVLEDLLEAGWSGEAVAPRDDGETNVGGEPTSMADVDALSRAAFAMNLTNVRPALARAVRTLRAAGIEWSDRRVVRVQRLVAAAAVLAGRSEATDADLWPLVFALPTEEAQRVGRDALRDLLVRSENVSLLAAAAEGSLSPPARSALLLKDAAATFAARPTATEGEGAWRLQVEAIAREIDATFTTATMPEEISHLRSRVVAVLGERPLLG</sequence>
<dbReference type="EMBL" id="CP012333">
    <property type="protein sequence ID" value="AKU99028.1"/>
    <property type="molecule type" value="Genomic_DNA"/>
</dbReference>
<evidence type="ECO:0000259" key="1">
    <source>
        <dbReference type="SMART" id="SM00382"/>
    </source>
</evidence>
<dbReference type="AlphaFoldDB" id="A0A0K1PZS6"/>
<dbReference type="InterPro" id="IPR027417">
    <property type="entry name" value="P-loop_NTPase"/>
</dbReference>
<dbReference type="RefSeq" id="WP_169927866.1">
    <property type="nucleotide sequence ID" value="NZ_CP012333.1"/>
</dbReference>
<dbReference type="Pfam" id="PF17868">
    <property type="entry name" value="AAA_lid_8"/>
    <property type="match status" value="1"/>
</dbReference>
<dbReference type="PANTHER" id="PTHR32204">
    <property type="entry name" value="ATPASE RAVA"/>
    <property type="match status" value="1"/>
</dbReference>
<dbReference type="InterPro" id="IPR003593">
    <property type="entry name" value="AAA+_ATPase"/>
</dbReference>
<gene>
    <name evidence="2" type="ORF">AKJ09_05692</name>
</gene>
<feature type="domain" description="AAA+ ATPase" evidence="1">
    <location>
        <begin position="38"/>
        <end position="178"/>
    </location>
</feature>
<dbReference type="Gene3D" id="3.40.50.300">
    <property type="entry name" value="P-loop containing nucleotide triphosphate hydrolases"/>
    <property type="match status" value="1"/>
</dbReference>
<name>A0A0K1PZS6_9BACT</name>
<proteinExistence type="predicted"/>
<dbReference type="InterPro" id="IPR041538">
    <property type="entry name" value="RavA-like_AAA_lid"/>
</dbReference>
<accession>A0A0K1PZS6</accession>
<dbReference type="CDD" id="cd00009">
    <property type="entry name" value="AAA"/>
    <property type="match status" value="1"/>
</dbReference>
<dbReference type="SUPFAM" id="SSF52540">
    <property type="entry name" value="P-loop containing nucleoside triphosphate hydrolases"/>
    <property type="match status" value="1"/>
</dbReference>
<keyword evidence="3" id="KW-1185">Reference proteome</keyword>
<dbReference type="STRING" id="1391654.AKJ09_05692"/>
<protein>
    <submittedName>
        <fullName evidence="2">Putative 2-component regulator</fullName>
    </submittedName>
</protein>
<organism evidence="2 3">
    <name type="scientific">Labilithrix luteola</name>
    <dbReference type="NCBI Taxonomy" id="1391654"/>
    <lineage>
        <taxon>Bacteria</taxon>
        <taxon>Pseudomonadati</taxon>
        <taxon>Myxococcota</taxon>
        <taxon>Polyangia</taxon>
        <taxon>Polyangiales</taxon>
        <taxon>Labilitrichaceae</taxon>
        <taxon>Labilithrix</taxon>
    </lineage>
</organism>
<dbReference type="InterPro" id="IPR045427">
    <property type="entry name" value="MoxR"/>
</dbReference>
<reference evidence="2 3" key="1">
    <citation type="submission" date="2015-08" db="EMBL/GenBank/DDBJ databases">
        <authorList>
            <person name="Babu N.S."/>
            <person name="Beckwith C.J."/>
            <person name="Beseler K.G."/>
            <person name="Brison A."/>
            <person name="Carone J.V."/>
            <person name="Caskin T.P."/>
            <person name="Diamond M."/>
            <person name="Durham M.E."/>
            <person name="Foxe J.M."/>
            <person name="Go M."/>
            <person name="Henderson B.A."/>
            <person name="Jones I.B."/>
            <person name="McGettigan J.A."/>
            <person name="Micheletti S.J."/>
            <person name="Nasrallah M.E."/>
            <person name="Ortiz D."/>
            <person name="Piller C.R."/>
            <person name="Privatt S.R."/>
            <person name="Schneider S.L."/>
            <person name="Sharp S."/>
            <person name="Smith T.C."/>
            <person name="Stanton J.D."/>
            <person name="Ullery H.E."/>
            <person name="Wilson R.J."/>
            <person name="Serrano M.G."/>
            <person name="Buck G."/>
            <person name="Lee V."/>
            <person name="Wang Y."/>
            <person name="Carvalho R."/>
            <person name="Voegtly L."/>
            <person name="Shi R."/>
            <person name="Duckworth R."/>
            <person name="Johnson A."/>
            <person name="Loviza R."/>
            <person name="Walstead R."/>
            <person name="Shah Z."/>
            <person name="Kiflezghi M."/>
            <person name="Wade K."/>
            <person name="Ball S.L."/>
            <person name="Bradley K.W."/>
            <person name="Asai D.J."/>
            <person name="Bowman C.A."/>
            <person name="Russell D.A."/>
            <person name="Pope W.H."/>
            <person name="Jacobs-Sera D."/>
            <person name="Hendrix R.W."/>
            <person name="Hatfull G.F."/>
        </authorList>
    </citation>
    <scope>NUCLEOTIDE SEQUENCE [LARGE SCALE GENOMIC DNA]</scope>
    <source>
        <strain evidence="2 3">DSM 27648</strain>
    </source>
</reference>
<evidence type="ECO:0000313" key="3">
    <source>
        <dbReference type="Proteomes" id="UP000064967"/>
    </source>
</evidence>